<name>A0A2P5P843_9CHLR</name>
<dbReference type="AlphaFoldDB" id="A0A2P5P843"/>
<comment type="caution">
    <text evidence="2">The sequence shown here is derived from an EMBL/GenBank/DDBJ whole genome shotgun (WGS) entry which is preliminary data.</text>
</comment>
<evidence type="ECO:0000256" key="1">
    <source>
        <dbReference type="SAM" id="Phobius"/>
    </source>
</evidence>
<evidence type="ECO:0000313" key="3">
    <source>
        <dbReference type="Proteomes" id="UP000235653"/>
    </source>
</evidence>
<feature type="transmembrane region" description="Helical" evidence="1">
    <location>
        <begin position="36"/>
        <end position="54"/>
    </location>
</feature>
<proteinExistence type="predicted"/>
<evidence type="ECO:0000313" key="2">
    <source>
        <dbReference type="EMBL" id="PPD58467.1"/>
    </source>
</evidence>
<reference evidence="2 3" key="1">
    <citation type="journal article" date="2017" name="ISME J.">
        <title>Grape pomace compost harbors organohalide-respiring Dehalogenimonas species with novel reductive dehalogenase genes.</title>
        <authorList>
            <person name="Yang Y."/>
            <person name="Higgins S.A."/>
            <person name="Yan J."/>
            <person name="Simsir B."/>
            <person name="Chourey K."/>
            <person name="Iyer R."/>
            <person name="Hettich R.L."/>
            <person name="Baldwin B."/>
            <person name="Ogles D.M."/>
            <person name="Loffler F.E."/>
        </authorList>
    </citation>
    <scope>NUCLEOTIDE SEQUENCE [LARGE SCALE GENOMIC DNA]</scope>
    <source>
        <strain evidence="2 3">GP</strain>
    </source>
</reference>
<sequence length="360" mass="39262">MGIDNHQTKTYLLIDANKELGASEEEGMKGRKAVRLSLALILVLIMTGVTQVAAAKPDGSNGTNDVIARSNGFPSGEHFNLNILGKKVDYIGDPTPGGNSVFILEYGASTIEYVTNKKSSQTELYVLDPLAEAFDGDAARVQLPYEADGYYVFGRILGKPNNGSIEPVSSIILYPNQVIAAYNDTDPANPEFPNYTDPVDDPLLALGLIVGPNLYVAEEETYVRFDPDSTAGKGKSKATNITDLFTYTGWVVDARLDTNGPEGVPDGVISLFDVPIGDYDSDILTAPNRDYNNDGVEDELDVEAWLTSQSLLDSPMSWYYDSEWILNIADLVITEQGLVNDGTKLLQIRFYPVDSTTFIE</sequence>
<keyword evidence="1" id="KW-0472">Membrane</keyword>
<accession>A0A2P5P843</accession>
<gene>
    <name evidence="2" type="ORF">JP09_000820</name>
</gene>
<dbReference type="EMBL" id="JQAN02000006">
    <property type="protein sequence ID" value="PPD58467.1"/>
    <property type="molecule type" value="Genomic_DNA"/>
</dbReference>
<dbReference type="Proteomes" id="UP000235653">
    <property type="component" value="Unassembled WGS sequence"/>
</dbReference>
<keyword evidence="1" id="KW-0812">Transmembrane</keyword>
<keyword evidence="3" id="KW-1185">Reference proteome</keyword>
<keyword evidence="1" id="KW-1133">Transmembrane helix</keyword>
<dbReference type="OrthoDB" id="1493645at2"/>
<protein>
    <submittedName>
        <fullName evidence="2">Uncharacterized protein</fullName>
    </submittedName>
</protein>
<organism evidence="2 3">
    <name type="scientific">Dehalogenimonas etheniformans</name>
    <dbReference type="NCBI Taxonomy" id="1536648"/>
    <lineage>
        <taxon>Bacteria</taxon>
        <taxon>Bacillati</taxon>
        <taxon>Chloroflexota</taxon>
        <taxon>Dehalococcoidia</taxon>
        <taxon>Dehalococcoidales</taxon>
        <taxon>Dehalococcoidaceae</taxon>
        <taxon>Dehalogenimonas</taxon>
    </lineage>
</organism>